<dbReference type="Gene3D" id="2.40.160.20">
    <property type="match status" value="1"/>
</dbReference>
<keyword evidence="2" id="KW-1134">Transmembrane beta strand</keyword>
<dbReference type="GO" id="GO:0009279">
    <property type="term" value="C:cell outer membrane"/>
    <property type="evidence" value="ECO:0007669"/>
    <property type="project" value="UniProtKB-SubCell"/>
</dbReference>
<accession>A0A427KPC9</accession>
<evidence type="ECO:0000256" key="2">
    <source>
        <dbReference type="ARBA" id="ARBA00022452"/>
    </source>
</evidence>
<comment type="caution">
    <text evidence="7">The sequence shown here is derived from an EMBL/GenBank/DDBJ whole genome shotgun (WGS) entry which is preliminary data.</text>
</comment>
<dbReference type="InterPro" id="IPR011250">
    <property type="entry name" value="OMP/PagP_B-barrel"/>
</dbReference>
<dbReference type="EMBL" id="RHWT01000006">
    <property type="protein sequence ID" value="RSB32111.1"/>
    <property type="molecule type" value="Genomic_DNA"/>
</dbReference>
<reference evidence="7 8" key="1">
    <citation type="submission" date="2018-10" db="EMBL/GenBank/DDBJ databases">
        <title>Transmission dynamics of multidrug resistant bacteria on intensive care unit surfaces.</title>
        <authorList>
            <person name="D'Souza A.W."/>
            <person name="Potter R.F."/>
            <person name="Wallace M."/>
            <person name="Shupe A."/>
            <person name="Patel S."/>
            <person name="Sun S."/>
            <person name="Gul D."/>
            <person name="Kwon J.H."/>
            <person name="Andleeb S."/>
            <person name="Burnham C.-A.D."/>
            <person name="Dantas G."/>
        </authorList>
    </citation>
    <scope>NUCLEOTIDE SEQUENCE [LARGE SCALE GENOMIC DNA]</scope>
    <source>
        <strain evidence="7 8">EC_073</strain>
    </source>
</reference>
<keyword evidence="3" id="KW-0812">Transmembrane</keyword>
<dbReference type="PRINTS" id="PR00316">
    <property type="entry name" value="ENTEROVIROMP"/>
</dbReference>
<evidence type="ECO:0008006" key="9">
    <source>
        <dbReference type="Google" id="ProtNLM"/>
    </source>
</evidence>
<evidence type="ECO:0000256" key="5">
    <source>
        <dbReference type="ARBA" id="ARBA00023136"/>
    </source>
</evidence>
<keyword evidence="5" id="KW-0472">Membrane</keyword>
<feature type="chain" id="PRO_5018965868" description="Outer membrane protein X" evidence="6">
    <location>
        <begin position="23"/>
        <end position="160"/>
    </location>
</feature>
<evidence type="ECO:0000256" key="3">
    <source>
        <dbReference type="ARBA" id="ARBA00022692"/>
    </source>
</evidence>
<dbReference type="Proteomes" id="UP000275321">
    <property type="component" value="Unassembled WGS sequence"/>
</dbReference>
<comment type="subcellular location">
    <subcellularLocation>
        <location evidence="1">Membrane</location>
        <topology evidence="1">Multi-pass membrane protein</topology>
    </subcellularLocation>
</comment>
<keyword evidence="4 6" id="KW-0732">Signal</keyword>
<dbReference type="AlphaFoldDB" id="A0A427KPC9"/>
<evidence type="ECO:0000313" key="7">
    <source>
        <dbReference type="EMBL" id="RSB32111.1"/>
    </source>
</evidence>
<dbReference type="InterPro" id="IPR000758">
    <property type="entry name" value="Enterovir_OMP"/>
</dbReference>
<dbReference type="RefSeq" id="WP_014831479.1">
    <property type="nucleotide sequence ID" value="NZ_CAXOGB010000003.1"/>
</dbReference>
<evidence type="ECO:0000313" key="8">
    <source>
        <dbReference type="Proteomes" id="UP000275321"/>
    </source>
</evidence>
<protein>
    <recommendedName>
        <fullName evidence="9">Outer membrane protein X</fullName>
    </recommendedName>
</protein>
<organism evidence="7 8">
    <name type="scientific">Enterobacter cloacae</name>
    <dbReference type="NCBI Taxonomy" id="550"/>
    <lineage>
        <taxon>Bacteria</taxon>
        <taxon>Pseudomonadati</taxon>
        <taxon>Pseudomonadota</taxon>
        <taxon>Gammaproteobacteria</taxon>
        <taxon>Enterobacterales</taxon>
        <taxon>Enterobacteriaceae</taxon>
        <taxon>Enterobacter</taxon>
        <taxon>Enterobacter cloacae complex</taxon>
    </lineage>
</organism>
<gene>
    <name evidence="7" type="ORF">EGK68_06575</name>
</gene>
<evidence type="ECO:0000256" key="1">
    <source>
        <dbReference type="ARBA" id="ARBA00004141"/>
    </source>
</evidence>
<dbReference type="PANTHER" id="PTHR35892">
    <property type="entry name" value="OUTER MEMBRANE PROTEIN PAGN-RELATED"/>
    <property type="match status" value="1"/>
</dbReference>
<dbReference type="SUPFAM" id="SSF56925">
    <property type="entry name" value="OMPA-like"/>
    <property type="match status" value="1"/>
</dbReference>
<feature type="signal peptide" evidence="6">
    <location>
        <begin position="1"/>
        <end position="22"/>
    </location>
</feature>
<dbReference type="InterPro" id="IPR051723">
    <property type="entry name" value="Bact_OM_Invasion-Related"/>
</dbReference>
<evidence type="ECO:0000256" key="6">
    <source>
        <dbReference type="SAM" id="SignalP"/>
    </source>
</evidence>
<dbReference type="PANTHER" id="PTHR35892:SF2">
    <property type="entry name" value="OUTER MEMBRANE PROTEIN PAGN"/>
    <property type="match status" value="1"/>
</dbReference>
<dbReference type="GO" id="GO:0044384">
    <property type="term" value="C:host outer membrane"/>
    <property type="evidence" value="ECO:0007669"/>
    <property type="project" value="InterPro"/>
</dbReference>
<proteinExistence type="predicted"/>
<evidence type="ECO:0000256" key="4">
    <source>
        <dbReference type="ARBA" id="ARBA00022729"/>
    </source>
</evidence>
<name>A0A427KPC9_ENTCL</name>
<sequence length="160" mass="17144">MHKFNLAAAFLFFGAFTMPVSASNSMSINYAAGKESGAEKMHGMNVMFKHDMGNFALVASGSYIQNTSGSGDSYLKNKYASIMPGLAINITQDINLYGLAGISCGSKMKPDQSHEIYGAAFGAGLFYNLTDNIQLNTGYELGLVDNKGIDTFIIGIGYLF</sequence>